<feature type="compositionally biased region" description="Polar residues" evidence="2">
    <location>
        <begin position="80"/>
        <end position="91"/>
    </location>
</feature>
<dbReference type="PROSITE" id="PS51043">
    <property type="entry name" value="DDHD"/>
    <property type="match status" value="1"/>
</dbReference>
<sequence>MTCFFVFVKRSILTRGTILIPVPLLIFPSTAPANTEVSPSGEVEEDESDAIKRVLSRLTGGEDSSDATLTAASSERDEGTQSPEDPSLFSSQLNQGRRIDFVLQEGPLESLNDYLFALSSHAVYWESQDCVLFILTELFRGPHRPAFPTMSSSFSAPTKISPDMVSTLEGALMDQPTSLDNGSQSLLRSTDPPLANLDAALAP</sequence>
<gene>
    <name evidence="4" type="ORF">DILT_LOCUS13130</name>
</gene>
<evidence type="ECO:0000256" key="2">
    <source>
        <dbReference type="SAM" id="MobiDB-lite"/>
    </source>
</evidence>
<dbReference type="AlphaFoldDB" id="A0A3P7MJY3"/>
<feature type="non-terminal residue" evidence="4">
    <location>
        <position position="203"/>
    </location>
</feature>
<evidence type="ECO:0000259" key="3">
    <source>
        <dbReference type="PROSITE" id="PS51043"/>
    </source>
</evidence>
<name>A0A3P7MJY3_DIBLA</name>
<dbReference type="InterPro" id="IPR004177">
    <property type="entry name" value="DDHD_dom"/>
</dbReference>
<protein>
    <recommendedName>
        <fullName evidence="3">DDHD domain-containing protein</fullName>
    </recommendedName>
</protein>
<keyword evidence="5" id="KW-1185">Reference proteome</keyword>
<dbReference type="PANTHER" id="PTHR23509:SF10">
    <property type="entry name" value="LD21067P"/>
    <property type="match status" value="1"/>
</dbReference>
<dbReference type="GO" id="GO:0004620">
    <property type="term" value="F:phospholipase activity"/>
    <property type="evidence" value="ECO:0007669"/>
    <property type="project" value="TreeGrafter"/>
</dbReference>
<evidence type="ECO:0000313" key="4">
    <source>
        <dbReference type="EMBL" id="VDN18231.1"/>
    </source>
</evidence>
<evidence type="ECO:0000313" key="5">
    <source>
        <dbReference type="Proteomes" id="UP000281553"/>
    </source>
</evidence>
<dbReference type="OrthoDB" id="69269at2759"/>
<dbReference type="Pfam" id="PF02862">
    <property type="entry name" value="DDHD"/>
    <property type="match status" value="1"/>
</dbReference>
<feature type="region of interest" description="Disordered" evidence="2">
    <location>
        <begin position="59"/>
        <end position="91"/>
    </location>
</feature>
<dbReference type="InterPro" id="IPR058055">
    <property type="entry name" value="PA-PLA1"/>
</dbReference>
<feature type="domain" description="DDHD" evidence="3">
    <location>
        <begin position="1"/>
        <end position="140"/>
    </location>
</feature>
<proteinExistence type="inferred from homology"/>
<dbReference type="Proteomes" id="UP000281553">
    <property type="component" value="Unassembled WGS sequence"/>
</dbReference>
<dbReference type="GO" id="GO:0046872">
    <property type="term" value="F:metal ion binding"/>
    <property type="evidence" value="ECO:0007669"/>
    <property type="project" value="InterPro"/>
</dbReference>
<comment type="similarity">
    <text evidence="1">Belongs to the PA-PLA1 family.</text>
</comment>
<evidence type="ECO:0000256" key="1">
    <source>
        <dbReference type="ARBA" id="ARBA00038464"/>
    </source>
</evidence>
<dbReference type="PANTHER" id="PTHR23509">
    <property type="entry name" value="PA-PL1 PHOSPHOLIPASE FAMILY"/>
    <property type="match status" value="1"/>
</dbReference>
<accession>A0A3P7MJY3</accession>
<dbReference type="SMART" id="SM01127">
    <property type="entry name" value="DDHD"/>
    <property type="match status" value="1"/>
</dbReference>
<organism evidence="4 5">
    <name type="scientific">Dibothriocephalus latus</name>
    <name type="common">Fish tapeworm</name>
    <name type="synonym">Diphyllobothrium latum</name>
    <dbReference type="NCBI Taxonomy" id="60516"/>
    <lineage>
        <taxon>Eukaryota</taxon>
        <taxon>Metazoa</taxon>
        <taxon>Spiralia</taxon>
        <taxon>Lophotrochozoa</taxon>
        <taxon>Platyhelminthes</taxon>
        <taxon>Cestoda</taxon>
        <taxon>Eucestoda</taxon>
        <taxon>Diphyllobothriidea</taxon>
        <taxon>Diphyllobothriidae</taxon>
        <taxon>Dibothriocephalus</taxon>
    </lineage>
</organism>
<reference evidence="4 5" key="1">
    <citation type="submission" date="2018-11" db="EMBL/GenBank/DDBJ databases">
        <authorList>
            <consortium name="Pathogen Informatics"/>
        </authorList>
    </citation>
    <scope>NUCLEOTIDE SEQUENCE [LARGE SCALE GENOMIC DNA]</scope>
</reference>
<dbReference type="GO" id="GO:0005737">
    <property type="term" value="C:cytoplasm"/>
    <property type="evidence" value="ECO:0007669"/>
    <property type="project" value="TreeGrafter"/>
</dbReference>
<dbReference type="EMBL" id="UYRU01068974">
    <property type="protein sequence ID" value="VDN18231.1"/>
    <property type="molecule type" value="Genomic_DNA"/>
</dbReference>